<dbReference type="Pfam" id="PF13103">
    <property type="entry name" value="TonB_2"/>
    <property type="match status" value="1"/>
</dbReference>
<evidence type="ECO:0000256" key="1">
    <source>
        <dbReference type="ARBA" id="ARBA00004167"/>
    </source>
</evidence>
<proteinExistence type="predicted"/>
<feature type="domain" description="TonB C-terminal" evidence="5">
    <location>
        <begin position="16"/>
        <end position="108"/>
    </location>
</feature>
<gene>
    <name evidence="6" type="ORF">METZ01_LOCUS450487</name>
</gene>
<name>A0A382ZQE1_9ZZZZ</name>
<dbReference type="SUPFAM" id="SSF74653">
    <property type="entry name" value="TolA/TonB C-terminal domain"/>
    <property type="match status" value="1"/>
</dbReference>
<dbReference type="EMBL" id="UINC01185764">
    <property type="protein sequence ID" value="SVD97633.1"/>
    <property type="molecule type" value="Genomic_DNA"/>
</dbReference>
<evidence type="ECO:0000256" key="3">
    <source>
        <dbReference type="ARBA" id="ARBA00022989"/>
    </source>
</evidence>
<evidence type="ECO:0000313" key="6">
    <source>
        <dbReference type="EMBL" id="SVD97633.1"/>
    </source>
</evidence>
<keyword evidence="2" id="KW-0812">Transmembrane</keyword>
<protein>
    <recommendedName>
        <fullName evidence="5">TonB C-terminal domain-containing protein</fullName>
    </recommendedName>
</protein>
<keyword evidence="4" id="KW-0472">Membrane</keyword>
<sequence>AAIKVNVAGANAAAFTSYAQYVVSVYRRTWQPLIPKNLTRSRVAVVEVTIDRTGRVLSSRITRKTGDAALDRSVQSALDRVKTIGKSFPAGSKDSKRTFTLDFTPRIQG</sequence>
<dbReference type="GO" id="GO:0055085">
    <property type="term" value="P:transmembrane transport"/>
    <property type="evidence" value="ECO:0007669"/>
    <property type="project" value="InterPro"/>
</dbReference>
<dbReference type="AlphaFoldDB" id="A0A382ZQE1"/>
<evidence type="ECO:0000256" key="2">
    <source>
        <dbReference type="ARBA" id="ARBA00022692"/>
    </source>
</evidence>
<comment type="subcellular location">
    <subcellularLocation>
        <location evidence="1">Membrane</location>
        <topology evidence="1">Single-pass membrane protein</topology>
    </subcellularLocation>
</comment>
<dbReference type="NCBIfam" id="TIGR01352">
    <property type="entry name" value="tonB_Cterm"/>
    <property type="match status" value="1"/>
</dbReference>
<keyword evidence="3" id="KW-1133">Transmembrane helix</keyword>
<dbReference type="InterPro" id="IPR006260">
    <property type="entry name" value="TonB/TolA_C"/>
</dbReference>
<dbReference type="PROSITE" id="PS52015">
    <property type="entry name" value="TONB_CTD"/>
    <property type="match status" value="1"/>
</dbReference>
<evidence type="ECO:0000259" key="5">
    <source>
        <dbReference type="PROSITE" id="PS52015"/>
    </source>
</evidence>
<feature type="non-terminal residue" evidence="6">
    <location>
        <position position="1"/>
    </location>
</feature>
<reference evidence="6" key="1">
    <citation type="submission" date="2018-05" db="EMBL/GenBank/DDBJ databases">
        <authorList>
            <person name="Lanie J.A."/>
            <person name="Ng W.-L."/>
            <person name="Kazmierczak K.M."/>
            <person name="Andrzejewski T.M."/>
            <person name="Davidsen T.M."/>
            <person name="Wayne K.J."/>
            <person name="Tettelin H."/>
            <person name="Glass J.I."/>
            <person name="Rusch D."/>
            <person name="Podicherti R."/>
            <person name="Tsui H.-C.T."/>
            <person name="Winkler M.E."/>
        </authorList>
    </citation>
    <scope>NUCLEOTIDE SEQUENCE</scope>
</reference>
<organism evidence="6">
    <name type="scientific">marine metagenome</name>
    <dbReference type="NCBI Taxonomy" id="408172"/>
    <lineage>
        <taxon>unclassified sequences</taxon>
        <taxon>metagenomes</taxon>
        <taxon>ecological metagenomes</taxon>
    </lineage>
</organism>
<evidence type="ECO:0000256" key="4">
    <source>
        <dbReference type="ARBA" id="ARBA00023136"/>
    </source>
</evidence>
<dbReference type="Gene3D" id="3.30.1150.10">
    <property type="match status" value="1"/>
</dbReference>
<dbReference type="InterPro" id="IPR037682">
    <property type="entry name" value="TonB_C"/>
</dbReference>
<dbReference type="GO" id="GO:0016020">
    <property type="term" value="C:membrane"/>
    <property type="evidence" value="ECO:0007669"/>
    <property type="project" value="UniProtKB-SubCell"/>
</dbReference>
<accession>A0A382ZQE1</accession>